<evidence type="ECO:0000313" key="2">
    <source>
        <dbReference type="EMBL" id="KAF7988800.1"/>
    </source>
</evidence>
<reference evidence="2 3" key="1">
    <citation type="submission" date="2020-08" db="EMBL/GenBank/DDBJ databases">
        <title>Aphidius gifuensis genome sequencing and assembly.</title>
        <authorList>
            <person name="Du Z."/>
        </authorList>
    </citation>
    <scope>NUCLEOTIDE SEQUENCE [LARGE SCALE GENOMIC DNA]</scope>
    <source>
        <strain evidence="2">YNYX2018</strain>
        <tissue evidence="2">Adults</tissue>
    </source>
</reference>
<dbReference type="Proteomes" id="UP000639338">
    <property type="component" value="Unassembled WGS sequence"/>
</dbReference>
<comment type="caution">
    <text evidence="2">The sequence shown here is derived from an EMBL/GenBank/DDBJ whole genome shotgun (WGS) entry which is preliminary data.</text>
</comment>
<dbReference type="OrthoDB" id="442460at2759"/>
<feature type="compositionally biased region" description="Acidic residues" evidence="1">
    <location>
        <begin position="1132"/>
        <end position="1143"/>
    </location>
</feature>
<sequence>MEGQSQNKTTPTEIKKAFNKDMTIQLESIKEQVLEEGKKNGENSRDKQPTIVEQQQKQYQQHQQQRKLIEIESAIIIDHQTNNNEPEKIGEQVPSFSTNNIDVYPGFIEAIKQAKRKNKSHDVSFQMLFSCLSESVIKQHDIHLNEWWNYCLIGKKDPLETDLSVFIGYLEKKLNAGTSRDDFKSIASSVCLIASDKMAKQIHSLTFLFLEFAKYSFSDSYQTPELPLQNNSKKQDESKISSVQIENVKKSKLPELIDLSDDNLDIESPSTLLKKSKDLLNKNKPTNCIKKSVFLQKTINSSQLITPLLKPTSPKPPAIFLRKRKRNEVDNNMKGPITEPNNDQQITLINVSENNSKKQQSTLENIPLRMVTKPRMNNVVVDNESDTPNEKDPTIPIPKEKQNEDKEQPQSTLPATNNEIDLKEQQQKDQLPPANTNQAIDTSTKTLALAMKPALPVKSLVNHSPSPLIPCQLNTNVLECSSEKLKQNKAETTDNLQSKLSSGNTVQNEQQQQQLPSAIDILSNDVVPSTCCLKSSASTSVTLKLQTSSTETLIPAIQSPTLSANLSAHHDTQPLLPCPLNKALEQNKVEPGANLQSGILLADTVQEEQQQQSSENNNHAVDAPTKILTPVNDDTSLLTQCQKNSGPLECSSQEQKEYELQTTENLQSKVLLDNAVEKKQHQPPSAIINDELSNDDNVLSDKKHLQDDYDDNNIHETSTVNNNEPKYIDGKLAVCNKCGLTSLDFNHCYYCKEKIQSNPRTVAYKSRQAKKRDMLVAIDEFYRSVNVNNNRIKYDLKKSKLRTKLMCRTVKIGSYEYTPKSHVIINKSGLILSVPLLKDKTQTVEVHVKYQDIVEVLIHFGKSMPVIFFHTNTNSGLKIRKLLGMYNQKKPYYDPTSTDQTQKRIILLPESLNDKAKLILKKLFSSKNLLQKLTAEKADNILSRASLENPNNSSLNINKRQSTIGKTNSNDIVENMTIYPAGELIKKSNCAKLSSNSTQVITIMTIEKPKYVDGKLAVCDHCGFSSIDFNRCYYCESKIQNDPKTKLDTSQPEQKRHMMLSIDKFYKSLATNNIKTNHFDDSILPHTICSTSESKNLLSPDKNNTTDSDNNSQSSIENKLNNNKRKRSQLEVTDEEENSNEID</sequence>
<protein>
    <submittedName>
        <fullName evidence="2">Uncharacterized protein</fullName>
    </submittedName>
</protein>
<name>A0A834XKV9_APHGI</name>
<evidence type="ECO:0000256" key="1">
    <source>
        <dbReference type="SAM" id="MobiDB-lite"/>
    </source>
</evidence>
<feature type="compositionally biased region" description="Low complexity" evidence="1">
    <location>
        <begin position="1103"/>
        <end position="1115"/>
    </location>
</feature>
<feature type="region of interest" description="Disordered" evidence="1">
    <location>
        <begin position="353"/>
        <end position="413"/>
    </location>
</feature>
<feature type="region of interest" description="Disordered" evidence="1">
    <location>
        <begin position="31"/>
        <end position="59"/>
    </location>
</feature>
<evidence type="ECO:0000313" key="3">
    <source>
        <dbReference type="Proteomes" id="UP000639338"/>
    </source>
</evidence>
<feature type="compositionally biased region" description="Basic and acidic residues" evidence="1">
    <location>
        <begin position="388"/>
        <end position="408"/>
    </location>
</feature>
<proteinExistence type="predicted"/>
<organism evidence="2 3">
    <name type="scientific">Aphidius gifuensis</name>
    <name type="common">Parasitoid wasp</name>
    <dbReference type="NCBI Taxonomy" id="684658"/>
    <lineage>
        <taxon>Eukaryota</taxon>
        <taxon>Metazoa</taxon>
        <taxon>Ecdysozoa</taxon>
        <taxon>Arthropoda</taxon>
        <taxon>Hexapoda</taxon>
        <taxon>Insecta</taxon>
        <taxon>Pterygota</taxon>
        <taxon>Neoptera</taxon>
        <taxon>Endopterygota</taxon>
        <taxon>Hymenoptera</taxon>
        <taxon>Apocrita</taxon>
        <taxon>Ichneumonoidea</taxon>
        <taxon>Braconidae</taxon>
        <taxon>Aphidiinae</taxon>
        <taxon>Aphidius</taxon>
    </lineage>
</organism>
<feature type="region of interest" description="Disordered" evidence="1">
    <location>
        <begin position="605"/>
        <end position="625"/>
    </location>
</feature>
<dbReference type="EMBL" id="JACMRX010000005">
    <property type="protein sequence ID" value="KAF7988800.1"/>
    <property type="molecule type" value="Genomic_DNA"/>
</dbReference>
<feature type="compositionally biased region" description="Polar residues" evidence="1">
    <location>
        <begin position="353"/>
        <end position="364"/>
    </location>
</feature>
<feature type="compositionally biased region" description="Low complexity" evidence="1">
    <location>
        <begin position="607"/>
        <end position="618"/>
    </location>
</feature>
<feature type="region of interest" description="Disordered" evidence="1">
    <location>
        <begin position="1094"/>
        <end position="1143"/>
    </location>
</feature>
<dbReference type="AlphaFoldDB" id="A0A834XKV9"/>
<feature type="compositionally biased region" description="Basic and acidic residues" evidence="1">
    <location>
        <begin position="31"/>
        <end position="48"/>
    </location>
</feature>
<accession>A0A834XKV9</accession>
<gene>
    <name evidence="2" type="ORF">HCN44_007110</name>
</gene>
<keyword evidence="3" id="KW-1185">Reference proteome</keyword>